<dbReference type="Proteomes" id="UP000187404">
    <property type="component" value="Unassembled WGS sequence"/>
</dbReference>
<evidence type="ECO:0000256" key="1">
    <source>
        <dbReference type="ARBA" id="ARBA00010443"/>
    </source>
</evidence>
<evidence type="ECO:0000256" key="2">
    <source>
        <dbReference type="ARBA" id="ARBA00023056"/>
    </source>
</evidence>
<feature type="domain" description="Glucose-1-phosphate adenylyltransferase/Bifunctional protein GlmU-like C-terminal hexapeptide" evidence="4">
    <location>
        <begin position="287"/>
        <end position="353"/>
    </location>
</feature>
<proteinExistence type="inferred from homology"/>
<dbReference type="InterPro" id="IPR005835">
    <property type="entry name" value="NTP_transferase_dom"/>
</dbReference>
<evidence type="ECO:0000313" key="5">
    <source>
        <dbReference type="EMBL" id="OLR54765.1"/>
    </source>
</evidence>
<dbReference type="EMBL" id="MJIE01000001">
    <property type="protein sequence ID" value="OLR54765.1"/>
    <property type="molecule type" value="Genomic_DNA"/>
</dbReference>
<dbReference type="InterPro" id="IPR056818">
    <property type="entry name" value="GlmU/GlgC-like_hexapep"/>
</dbReference>
<dbReference type="Pfam" id="PF00483">
    <property type="entry name" value="NTP_transferase"/>
    <property type="match status" value="1"/>
</dbReference>
<dbReference type="InterPro" id="IPR011004">
    <property type="entry name" value="Trimer_LpxA-like_sf"/>
</dbReference>
<gene>
    <name evidence="5" type="ORF">BHK98_00870</name>
</gene>
<dbReference type="InterPro" id="IPR029044">
    <property type="entry name" value="Nucleotide-diphossugar_trans"/>
</dbReference>
<feature type="domain" description="Nucleotidyl transferase" evidence="3">
    <location>
        <begin position="19"/>
        <end position="176"/>
    </location>
</feature>
<dbReference type="NCBIfam" id="TIGR02092">
    <property type="entry name" value="glgD"/>
    <property type="match status" value="1"/>
</dbReference>
<name>A0A1Q9JEY7_9FIRM</name>
<keyword evidence="5" id="KW-0808">Transferase</keyword>
<dbReference type="Gene3D" id="3.90.550.10">
    <property type="entry name" value="Spore Coat Polysaccharide Biosynthesis Protein SpsA, Chain A"/>
    <property type="match status" value="1"/>
</dbReference>
<comment type="similarity">
    <text evidence="1">Belongs to the bacterial/plant glucose-1-phosphate adenylyltransferase family.</text>
</comment>
<dbReference type="InterPro" id="IPR011831">
    <property type="entry name" value="ADP-Glc_PPase"/>
</dbReference>
<dbReference type="SUPFAM" id="SSF51161">
    <property type="entry name" value="Trimeric LpxA-like enzymes"/>
    <property type="match status" value="1"/>
</dbReference>
<keyword evidence="2" id="KW-0320">Glycogen biosynthesis</keyword>
<reference evidence="5 6" key="1">
    <citation type="journal article" date="2016" name="Appl. Environ. Microbiol.">
        <title>Function and Phylogeny of Bacterial Butyryl Coenzyme A:Acetate Transferases and Their Diversity in the Proximal Colon of Swine.</title>
        <authorList>
            <person name="Trachsel J."/>
            <person name="Bayles D.O."/>
            <person name="Looft T."/>
            <person name="Levine U.Y."/>
            <person name="Allen H.K."/>
        </authorList>
    </citation>
    <scope>NUCLEOTIDE SEQUENCE [LARGE SCALE GENOMIC DNA]</scope>
    <source>
        <strain evidence="5 6">68-3-10</strain>
    </source>
</reference>
<dbReference type="PANTHER" id="PTHR43523:SF6">
    <property type="entry name" value="GLYCOGEN BIOSYNTHESIS PROTEIN GLGD"/>
    <property type="match status" value="1"/>
</dbReference>
<dbReference type="GO" id="GO:0008878">
    <property type="term" value="F:glucose-1-phosphate adenylyltransferase activity"/>
    <property type="evidence" value="ECO:0007669"/>
    <property type="project" value="InterPro"/>
</dbReference>
<organism evidence="5 6">
    <name type="scientific">Hornefia porci</name>
    <dbReference type="NCBI Taxonomy" id="2652292"/>
    <lineage>
        <taxon>Bacteria</taxon>
        <taxon>Bacillati</taxon>
        <taxon>Bacillota</taxon>
        <taxon>Clostridia</taxon>
        <taxon>Peptostreptococcales</taxon>
        <taxon>Anaerovoracaceae</taxon>
        <taxon>Hornefia</taxon>
    </lineage>
</organism>
<dbReference type="Gene3D" id="2.160.10.10">
    <property type="entry name" value="Hexapeptide repeat proteins"/>
    <property type="match status" value="1"/>
</dbReference>
<dbReference type="AlphaFoldDB" id="A0A1Q9JEY7"/>
<sequence>MNAVGLIFADNYEVEINELTETRTMAALPFGARYRVVDYLLSNITNAGIHDVGIITNSRYESLMDHVSSGIEWDLERKKGGLHFLPPFSYHGRGERYEHILEAMQANVSFLRNCDEEYVIACSSTCIGNIDLAAMMDYHIKTDAYITVLCTRNPRNKQVGIPTTEYLMDPTGRIQNIEISRKPILQGAVVGANIYIVRRTDLLELLENSEREMTSWRRDVLIPHLKDRKIMGYVTGETLLYLDNVVAYLQSSLDLLDPNLRDELFHQENRPIITRVGDSAPAWYGPRSNVRNSLIAAGTIIEGEVRNSVIFRGVHIKKGAVIENSVVMRNAAIGEQVHLNYAILDKNVIINDKRMLSGYITHPFVVKYGAVI</sequence>
<evidence type="ECO:0000313" key="6">
    <source>
        <dbReference type="Proteomes" id="UP000187404"/>
    </source>
</evidence>
<dbReference type="RefSeq" id="WP_075711784.1">
    <property type="nucleotide sequence ID" value="NZ_MJIE01000001.1"/>
</dbReference>
<keyword evidence="5" id="KW-0548">Nucleotidyltransferase</keyword>
<evidence type="ECO:0000259" key="3">
    <source>
        <dbReference type="Pfam" id="PF00483"/>
    </source>
</evidence>
<dbReference type="GO" id="GO:0005978">
    <property type="term" value="P:glycogen biosynthetic process"/>
    <property type="evidence" value="ECO:0007669"/>
    <property type="project" value="UniProtKB-KW"/>
</dbReference>
<dbReference type="CDD" id="cd04651">
    <property type="entry name" value="LbH_G1P_AT_C"/>
    <property type="match status" value="1"/>
</dbReference>
<accession>A0A1Q9JEY7</accession>
<dbReference type="Pfam" id="PF24894">
    <property type="entry name" value="Hexapep_GlmU"/>
    <property type="match status" value="1"/>
</dbReference>
<evidence type="ECO:0000259" key="4">
    <source>
        <dbReference type="Pfam" id="PF24894"/>
    </source>
</evidence>
<dbReference type="PANTHER" id="PTHR43523">
    <property type="entry name" value="GLUCOSE-1-PHOSPHATE ADENYLYLTRANSFERASE-RELATED"/>
    <property type="match status" value="1"/>
</dbReference>
<dbReference type="STRING" id="1261640.BHK98_00870"/>
<dbReference type="InterPro" id="IPR011832">
    <property type="entry name" value="GlgDAde_trans"/>
</dbReference>
<protein>
    <submittedName>
        <fullName evidence="5">Glucose-1-phosphate adenylyltransferase subunit GlgD</fullName>
    </submittedName>
</protein>
<comment type="caution">
    <text evidence="5">The sequence shown here is derived from an EMBL/GenBank/DDBJ whole genome shotgun (WGS) entry which is preliminary data.</text>
</comment>
<dbReference type="SUPFAM" id="SSF53448">
    <property type="entry name" value="Nucleotide-diphospho-sugar transferases"/>
    <property type="match status" value="1"/>
</dbReference>
<keyword evidence="6" id="KW-1185">Reference proteome</keyword>
<dbReference type="OrthoDB" id="9801810at2"/>